<name>A0ACB5T5V6_AMBMO</name>
<evidence type="ECO:0000313" key="2">
    <source>
        <dbReference type="Proteomes" id="UP001165064"/>
    </source>
</evidence>
<comment type="caution">
    <text evidence="1">The sequence shown here is derived from an EMBL/GenBank/DDBJ whole genome shotgun (WGS) entry which is preliminary data.</text>
</comment>
<dbReference type="EMBL" id="BSXS01003961">
    <property type="protein sequence ID" value="GME82238.1"/>
    <property type="molecule type" value="Genomic_DNA"/>
</dbReference>
<organism evidence="1 2">
    <name type="scientific">Ambrosiozyma monospora</name>
    <name type="common">Yeast</name>
    <name type="synonym">Endomycopsis monosporus</name>
    <dbReference type="NCBI Taxonomy" id="43982"/>
    <lineage>
        <taxon>Eukaryota</taxon>
        <taxon>Fungi</taxon>
        <taxon>Dikarya</taxon>
        <taxon>Ascomycota</taxon>
        <taxon>Saccharomycotina</taxon>
        <taxon>Pichiomycetes</taxon>
        <taxon>Pichiales</taxon>
        <taxon>Pichiaceae</taxon>
        <taxon>Ambrosiozyma</taxon>
    </lineage>
</organism>
<protein>
    <submittedName>
        <fullName evidence="1">Unnamed protein product</fullName>
    </submittedName>
</protein>
<evidence type="ECO:0000313" key="1">
    <source>
        <dbReference type="EMBL" id="GME82238.1"/>
    </source>
</evidence>
<accession>A0ACB5T5V6</accession>
<keyword evidence="2" id="KW-1185">Reference proteome</keyword>
<sequence length="732" mass="80924">MAPEICSNETGNNHSNLTLNLKGNSNLSTVESGKIHESTSIKSNGSKKFGLFNSFKVKKDIENAQENALKVDVWSLGVTFFYLFFERFPFYNENEFRLFNDIVNNKIVYPESMDKVNIFRKLWEPKKLDASYNKQLLSYFNNLLELLHKMLNKDPSSRITIKSVRSHQFFRSFTDSKDYQQFQKFNHSFVKNAKAIPDTEGYNIRNSDSRDLISDHFEAGNATGLTTRLKGPFAKLFNLTPSNSTQSLGSQLSKSYSSNSIFSPTSNFQFDSSPQQHKYSHVPMFQSPLQQSPSSQFFSTPQQTTIGSFSASPSPSTYLSPYGHSPYIHGSLHGSALSLPIATSHQDLSGAHNHHNNKPKLPHEKSSGLFSGYNTPSTPSSASLDSLSSVDDDDFGRFDVTPRIQLDDSEDEDQEKEEHVLDTTALLSELMAPRPQPMRSGGDNHSINTIRTLPARLGDYLPPNIKDLKAGKLPEYKPCVNPPDPSESPKLPLPPRFSGSRSNSLCGSCLSDPDATPTESTFSRFRGGPGNTLTDSSATIHSVPSFHGSVHSSHHAYSSLINSSSSNTIRSGSSTSGGSFKRSGSSSGVVIRSESLRSRISNRLHDSRPLEIISVDAKLSVTPESDKELPLSQSNKQQQEQQSISAQLLKQFSQPYDEPFTPLDQQQFPVPSKKKSPFHQQSQQQSQQEVGELLQRFSSVSVSAPHPLPSLPPSNGDDSADSSFNSEDLSLT</sequence>
<gene>
    <name evidence="1" type="ORF">Amon02_000540100</name>
</gene>
<reference evidence="1" key="1">
    <citation type="submission" date="2023-04" db="EMBL/GenBank/DDBJ databases">
        <title>Ambrosiozyma monospora NBRC 10751.</title>
        <authorList>
            <person name="Ichikawa N."/>
            <person name="Sato H."/>
            <person name="Tonouchi N."/>
        </authorList>
    </citation>
    <scope>NUCLEOTIDE SEQUENCE</scope>
    <source>
        <strain evidence="1">NBRC 10751</strain>
    </source>
</reference>
<dbReference type="Proteomes" id="UP001165064">
    <property type="component" value="Unassembled WGS sequence"/>
</dbReference>
<proteinExistence type="predicted"/>